<dbReference type="CDD" id="cd01086">
    <property type="entry name" value="MetAP1"/>
    <property type="match status" value="1"/>
</dbReference>
<keyword evidence="2 6" id="KW-0031">Aminopeptidase</keyword>
<comment type="catalytic activity">
    <reaction evidence="6 7">
        <text>Release of N-terminal amino acids, preferentially methionine, from peptides and arylamides.</text>
        <dbReference type="EC" id="3.4.11.18"/>
    </reaction>
</comment>
<evidence type="ECO:0000313" key="9">
    <source>
        <dbReference type="EMBL" id="RKP50023.1"/>
    </source>
</evidence>
<dbReference type="HAMAP" id="MF_01974">
    <property type="entry name" value="MetAP_1"/>
    <property type="match status" value="1"/>
</dbReference>
<keyword evidence="10" id="KW-1185">Reference proteome</keyword>
<name>A0A494XR64_9BACL</name>
<organism evidence="9 10">
    <name type="scientific">Cohnella endophytica</name>
    <dbReference type="NCBI Taxonomy" id="2419778"/>
    <lineage>
        <taxon>Bacteria</taxon>
        <taxon>Bacillati</taxon>
        <taxon>Bacillota</taxon>
        <taxon>Bacilli</taxon>
        <taxon>Bacillales</taxon>
        <taxon>Paenibacillaceae</taxon>
        <taxon>Cohnella</taxon>
    </lineage>
</organism>
<evidence type="ECO:0000313" key="10">
    <source>
        <dbReference type="Proteomes" id="UP000282076"/>
    </source>
</evidence>
<dbReference type="InterPro" id="IPR000994">
    <property type="entry name" value="Pept_M24"/>
</dbReference>
<feature type="binding site" evidence="6">
    <location>
        <position position="174"/>
    </location>
    <ligand>
        <name>substrate</name>
    </ligand>
</feature>
<dbReference type="SUPFAM" id="SSF55920">
    <property type="entry name" value="Creatinase/aminopeptidase"/>
    <property type="match status" value="1"/>
</dbReference>
<dbReference type="NCBIfam" id="TIGR00500">
    <property type="entry name" value="met_pdase_I"/>
    <property type="match status" value="1"/>
</dbReference>
<sequence>MTIQSQHDVDQLLKIGRIVALTIERMKQSARPGMTTRELDLIGQETLAEFGAVSAPMKDVNFPGYTCISVNEEVAHGIPGDRVFREGDLVNVDVSAELNGYYADAGQSFQLPPVTDQVNRLCQATHDTMMKVISSLKAGVKLNEVGRIMQNEAARNGFKIIENLCSHGVGKGLHEAPFEILPYYEARDKRVLKAGQVITIEPFLSTGASYVNEQEDGWTLMAPDGSRVAQFEHTIIITNHKPIIVTAC</sequence>
<evidence type="ECO:0000256" key="6">
    <source>
        <dbReference type="HAMAP-Rule" id="MF_01974"/>
    </source>
</evidence>
<dbReference type="AlphaFoldDB" id="A0A494XR64"/>
<feature type="binding site" evidence="6">
    <location>
        <position position="232"/>
    </location>
    <ligand>
        <name>a divalent metal cation</name>
        <dbReference type="ChEBI" id="CHEBI:60240"/>
        <label>2</label>
        <note>catalytic</note>
    </ligand>
</feature>
<dbReference type="GO" id="GO:0070006">
    <property type="term" value="F:metalloaminopeptidase activity"/>
    <property type="evidence" value="ECO:0007669"/>
    <property type="project" value="UniProtKB-UniRule"/>
</dbReference>
<dbReference type="InterPro" id="IPR036005">
    <property type="entry name" value="Creatinase/aminopeptidase-like"/>
</dbReference>
<evidence type="ECO:0000259" key="8">
    <source>
        <dbReference type="Pfam" id="PF00557"/>
    </source>
</evidence>
<comment type="caution">
    <text evidence="9">The sequence shown here is derived from an EMBL/GenBank/DDBJ whole genome shotgun (WGS) entry which is preliminary data.</text>
</comment>
<dbReference type="InterPro" id="IPR002467">
    <property type="entry name" value="Pept_M24A_MAP1"/>
</dbReference>
<dbReference type="GO" id="GO:0046872">
    <property type="term" value="F:metal ion binding"/>
    <property type="evidence" value="ECO:0007669"/>
    <property type="project" value="UniProtKB-UniRule"/>
</dbReference>
<evidence type="ECO:0000256" key="7">
    <source>
        <dbReference type="RuleBase" id="RU003653"/>
    </source>
</evidence>
<accession>A0A494XR64</accession>
<keyword evidence="4 6" id="KW-0479">Metal-binding</keyword>
<feature type="binding site" evidence="6">
    <location>
        <position position="201"/>
    </location>
    <ligand>
        <name>a divalent metal cation</name>
        <dbReference type="ChEBI" id="CHEBI:60240"/>
        <label>2</label>
        <note>catalytic</note>
    </ligand>
</feature>
<proteinExistence type="inferred from homology"/>
<dbReference type="GO" id="GO:0006508">
    <property type="term" value="P:proteolysis"/>
    <property type="evidence" value="ECO:0007669"/>
    <property type="project" value="UniProtKB-KW"/>
</dbReference>
<dbReference type="RefSeq" id="WP_120978707.1">
    <property type="nucleotide sequence ID" value="NZ_RBZM01000008.1"/>
</dbReference>
<comment type="subunit">
    <text evidence="6">Monomer.</text>
</comment>
<evidence type="ECO:0000256" key="2">
    <source>
        <dbReference type="ARBA" id="ARBA00022438"/>
    </source>
</evidence>
<feature type="binding site" evidence="6">
    <location>
        <position position="104"/>
    </location>
    <ligand>
        <name>a divalent metal cation</name>
        <dbReference type="ChEBI" id="CHEBI:60240"/>
        <label>1</label>
    </ligand>
</feature>
<dbReference type="InterPro" id="IPR001714">
    <property type="entry name" value="Pept_M24_MAP"/>
</dbReference>
<dbReference type="EC" id="3.4.11.18" evidence="6 7"/>
<feature type="binding site" evidence="6">
    <location>
        <position position="232"/>
    </location>
    <ligand>
        <name>a divalent metal cation</name>
        <dbReference type="ChEBI" id="CHEBI:60240"/>
        <label>1</label>
    </ligand>
</feature>
<evidence type="ECO:0000256" key="1">
    <source>
        <dbReference type="ARBA" id="ARBA00002521"/>
    </source>
</evidence>
<comment type="similarity">
    <text evidence="6">Belongs to the peptidase M24A family. Methionine aminopeptidase type 1 subfamily.</text>
</comment>
<dbReference type="PANTHER" id="PTHR43330">
    <property type="entry name" value="METHIONINE AMINOPEPTIDASE"/>
    <property type="match status" value="1"/>
</dbReference>
<feature type="binding site" evidence="6">
    <location>
        <position position="93"/>
    </location>
    <ligand>
        <name>a divalent metal cation</name>
        <dbReference type="ChEBI" id="CHEBI:60240"/>
        <label>1</label>
    </ligand>
</feature>
<evidence type="ECO:0000256" key="4">
    <source>
        <dbReference type="ARBA" id="ARBA00022723"/>
    </source>
</evidence>
<comment type="cofactor">
    <cofactor evidence="6">
        <name>Co(2+)</name>
        <dbReference type="ChEBI" id="CHEBI:48828"/>
    </cofactor>
    <cofactor evidence="6">
        <name>Zn(2+)</name>
        <dbReference type="ChEBI" id="CHEBI:29105"/>
    </cofactor>
    <cofactor evidence="6">
        <name>Mn(2+)</name>
        <dbReference type="ChEBI" id="CHEBI:29035"/>
    </cofactor>
    <cofactor evidence="6">
        <name>Fe(2+)</name>
        <dbReference type="ChEBI" id="CHEBI:29033"/>
    </cofactor>
    <text evidence="6">Binds 2 divalent metal cations per subunit. Has a high-affinity and a low affinity metal-binding site. The true nature of the physiological cofactor is under debate. The enzyme is active with cobalt, zinc, manganese or divalent iron ions. Most likely, methionine aminopeptidases function as mononuclear Fe(2+)-metalloproteases under physiological conditions, and the catalytically relevant metal-binding site has been assigned to the histidine-containing high-affinity site.</text>
</comment>
<comment type="function">
    <text evidence="1 6">Removes the N-terminal methionine from nascent proteins. The N-terminal methionine is often cleaved when the second residue in the primary sequence is small and uncharged (Met-Ala-, Cys, Gly, Pro, Ser, Thr, or Val). Requires deformylation of the N(alpha)-formylated initiator methionine before it can be hydrolyzed.</text>
</comment>
<dbReference type="GO" id="GO:0004239">
    <property type="term" value="F:initiator methionyl aminopeptidase activity"/>
    <property type="evidence" value="ECO:0007669"/>
    <property type="project" value="UniProtKB-UniRule"/>
</dbReference>
<keyword evidence="5 6" id="KW-0378">Hydrolase</keyword>
<feature type="binding site" evidence="6">
    <location>
        <position position="167"/>
    </location>
    <ligand>
        <name>a divalent metal cation</name>
        <dbReference type="ChEBI" id="CHEBI:60240"/>
        <label>2</label>
        <note>catalytic</note>
    </ligand>
</feature>
<dbReference type="OrthoDB" id="9802055at2"/>
<dbReference type="Gene3D" id="3.90.230.10">
    <property type="entry name" value="Creatinase/methionine aminopeptidase superfamily"/>
    <property type="match status" value="1"/>
</dbReference>
<gene>
    <name evidence="6 9" type="primary">map</name>
    <name evidence="9" type="ORF">D7Z26_19600</name>
</gene>
<protein>
    <recommendedName>
        <fullName evidence="6 7">Methionine aminopeptidase</fullName>
        <shortName evidence="6">MAP</shortName>
        <shortName evidence="6">MetAP</shortName>
        <ecNumber evidence="6 7">3.4.11.18</ecNumber>
    </recommendedName>
    <alternativeName>
        <fullName evidence="6">Peptidase M</fullName>
    </alternativeName>
</protein>
<evidence type="ECO:0000256" key="3">
    <source>
        <dbReference type="ARBA" id="ARBA00022670"/>
    </source>
</evidence>
<dbReference type="PRINTS" id="PR00599">
    <property type="entry name" value="MAPEPTIDASE"/>
</dbReference>
<dbReference type="PANTHER" id="PTHR43330:SF13">
    <property type="entry name" value="METHIONINE AMINOPEPTIDASE 2"/>
    <property type="match status" value="1"/>
</dbReference>
<dbReference type="Pfam" id="PF00557">
    <property type="entry name" value="Peptidase_M24"/>
    <property type="match status" value="1"/>
</dbReference>
<reference evidence="9 10" key="1">
    <citation type="submission" date="2018-10" db="EMBL/GenBank/DDBJ databases">
        <title>Cohnella sp. M2MS4P-1, whole genome shotgun sequence.</title>
        <authorList>
            <person name="Tuo L."/>
        </authorList>
    </citation>
    <scope>NUCLEOTIDE SEQUENCE [LARGE SCALE GENOMIC DNA]</scope>
    <source>
        <strain evidence="9 10">M2MS4P-1</strain>
    </source>
</reference>
<feature type="binding site" evidence="6">
    <location>
        <position position="76"/>
    </location>
    <ligand>
        <name>substrate</name>
    </ligand>
</feature>
<feature type="domain" description="Peptidase M24" evidence="8">
    <location>
        <begin position="12"/>
        <end position="239"/>
    </location>
</feature>
<dbReference type="EMBL" id="RBZM01000008">
    <property type="protein sequence ID" value="RKP50023.1"/>
    <property type="molecule type" value="Genomic_DNA"/>
</dbReference>
<dbReference type="Proteomes" id="UP000282076">
    <property type="component" value="Unassembled WGS sequence"/>
</dbReference>
<evidence type="ECO:0000256" key="5">
    <source>
        <dbReference type="ARBA" id="ARBA00022801"/>
    </source>
</evidence>
<feature type="binding site" evidence="6">
    <location>
        <position position="104"/>
    </location>
    <ligand>
        <name>a divalent metal cation</name>
        <dbReference type="ChEBI" id="CHEBI:60240"/>
        <label>2</label>
        <note>catalytic</note>
    </ligand>
</feature>
<keyword evidence="3 6" id="KW-0645">Protease</keyword>